<evidence type="ECO:0000313" key="12">
    <source>
        <dbReference type="Proteomes" id="UP000006844"/>
    </source>
</evidence>
<dbReference type="HOGENOM" id="CLU_036146_2_1_0"/>
<dbReference type="UniPathway" id="UPA00958"/>
<dbReference type="Pfam" id="PF04413">
    <property type="entry name" value="Glycos_transf_N"/>
    <property type="match status" value="1"/>
</dbReference>
<keyword evidence="9" id="KW-0448">Lipopolysaccharide biosynthesis</keyword>
<dbReference type="Gene3D" id="3.40.50.2000">
    <property type="entry name" value="Glycogen Phosphorylase B"/>
    <property type="match status" value="1"/>
</dbReference>
<comment type="function">
    <text evidence="9">Involved in lipopolysaccharide (LPS) biosynthesis. Catalyzes the transfer of 3-deoxy-D-manno-octulosonate (Kdo) residue(s) from CMP-Kdo to lipid IV(A), the tetraacyldisaccharide-1,4'-bisphosphate precursor of lipid A.</text>
</comment>
<evidence type="ECO:0000259" key="10">
    <source>
        <dbReference type="Pfam" id="PF04413"/>
    </source>
</evidence>
<dbReference type="PANTHER" id="PTHR42755">
    <property type="entry name" value="3-DEOXY-MANNO-OCTULOSONATE CYTIDYLYLTRANSFERASE"/>
    <property type="match status" value="1"/>
</dbReference>
<dbReference type="GO" id="GO:0005886">
    <property type="term" value="C:plasma membrane"/>
    <property type="evidence" value="ECO:0007669"/>
    <property type="project" value="UniProtKB-SubCell"/>
</dbReference>
<dbReference type="EC" id="2.4.99.12" evidence="2 9"/>
<dbReference type="PANTHER" id="PTHR42755:SF1">
    <property type="entry name" value="3-DEOXY-D-MANNO-OCTULOSONIC ACID TRANSFERASE, MITOCHONDRIAL-RELATED"/>
    <property type="match status" value="1"/>
</dbReference>
<keyword evidence="9" id="KW-0472">Membrane</keyword>
<dbReference type="InterPro" id="IPR038107">
    <property type="entry name" value="Glycos_transf_N_sf"/>
</dbReference>
<keyword evidence="9" id="KW-1003">Cell membrane</keyword>
<feature type="site" description="Transition state stabilizer" evidence="8">
    <location>
        <position position="204"/>
    </location>
</feature>
<dbReference type="eggNOG" id="COG1519">
    <property type="taxonomic scope" value="Bacteria"/>
</dbReference>
<dbReference type="GO" id="GO:0043842">
    <property type="term" value="F:Kdo transferase activity"/>
    <property type="evidence" value="ECO:0007669"/>
    <property type="project" value="UniProtKB-EC"/>
</dbReference>
<evidence type="ECO:0000256" key="1">
    <source>
        <dbReference type="ARBA" id="ARBA00004713"/>
    </source>
</evidence>
<feature type="site" description="Transition state stabilizer" evidence="8">
    <location>
        <position position="128"/>
    </location>
</feature>
<dbReference type="InterPro" id="IPR039901">
    <property type="entry name" value="Kdotransferase"/>
</dbReference>
<evidence type="ECO:0000256" key="3">
    <source>
        <dbReference type="ARBA" id="ARBA00019077"/>
    </source>
</evidence>
<dbReference type="KEGG" id="tsa:AciPR4_3804"/>
<keyword evidence="12" id="KW-1185">Reference proteome</keyword>
<dbReference type="GO" id="GO:0009245">
    <property type="term" value="P:lipid A biosynthetic process"/>
    <property type="evidence" value="ECO:0007669"/>
    <property type="project" value="TreeGrafter"/>
</dbReference>
<dbReference type="EMBL" id="CP002467">
    <property type="protein sequence ID" value="ADV84553.1"/>
    <property type="molecule type" value="Genomic_DNA"/>
</dbReference>
<dbReference type="RefSeq" id="WP_013570283.1">
    <property type="nucleotide sequence ID" value="NC_014963.1"/>
</dbReference>
<comment type="pathway">
    <text evidence="1 9">Bacterial outer membrane biogenesis; LPS core biosynthesis.</text>
</comment>
<dbReference type="STRING" id="401053.AciPR4_3804"/>
<evidence type="ECO:0000256" key="2">
    <source>
        <dbReference type="ARBA" id="ARBA00012621"/>
    </source>
</evidence>
<comment type="subcellular location">
    <subcellularLocation>
        <location evidence="9">Cell membrane</location>
    </subcellularLocation>
</comment>
<evidence type="ECO:0000256" key="4">
    <source>
        <dbReference type="ARBA" id="ARBA00022679"/>
    </source>
</evidence>
<keyword evidence="4 9" id="KW-0808">Transferase</keyword>
<accession>E8V1D8</accession>
<evidence type="ECO:0000313" key="11">
    <source>
        <dbReference type="EMBL" id="ADV84553.1"/>
    </source>
</evidence>
<evidence type="ECO:0000256" key="9">
    <source>
        <dbReference type="RuleBase" id="RU365103"/>
    </source>
</evidence>
<evidence type="ECO:0000256" key="8">
    <source>
        <dbReference type="PIRSR" id="PIRSR639901-2"/>
    </source>
</evidence>
<protein>
    <recommendedName>
        <fullName evidence="3 9">3-deoxy-D-manno-octulosonic acid transferase</fullName>
        <shortName evidence="9">Kdo transferase</shortName>
        <ecNumber evidence="2 9">2.4.99.12</ecNumber>
    </recommendedName>
    <alternativeName>
        <fullName evidence="5 9">Lipid IV(A) 3-deoxy-D-manno-octulosonic acid transferase</fullName>
    </alternativeName>
</protein>
<comment type="catalytic activity">
    <reaction evidence="6 9">
        <text>lipid IVA (E. coli) + CMP-3-deoxy-beta-D-manno-octulosonate = alpha-Kdo-(2-&gt;6)-lipid IVA (E. coli) + CMP + H(+)</text>
        <dbReference type="Rhea" id="RHEA:28066"/>
        <dbReference type="ChEBI" id="CHEBI:15378"/>
        <dbReference type="ChEBI" id="CHEBI:58603"/>
        <dbReference type="ChEBI" id="CHEBI:60364"/>
        <dbReference type="ChEBI" id="CHEBI:60377"/>
        <dbReference type="ChEBI" id="CHEBI:85987"/>
        <dbReference type="EC" id="2.4.99.12"/>
    </reaction>
</comment>
<dbReference type="GO" id="GO:0009244">
    <property type="term" value="P:lipopolysaccharide core region biosynthetic process"/>
    <property type="evidence" value="ECO:0007669"/>
    <property type="project" value="UniProtKB-UniRule"/>
</dbReference>
<evidence type="ECO:0000256" key="7">
    <source>
        <dbReference type="PIRSR" id="PIRSR639901-1"/>
    </source>
</evidence>
<dbReference type="AlphaFoldDB" id="E8V1D8"/>
<dbReference type="Gene3D" id="3.40.50.11720">
    <property type="entry name" value="3-Deoxy-D-manno-octulosonic-acid transferase, N-terminal domain"/>
    <property type="match status" value="1"/>
</dbReference>
<dbReference type="InterPro" id="IPR007507">
    <property type="entry name" value="Glycos_transf_N"/>
</dbReference>
<evidence type="ECO:0000256" key="6">
    <source>
        <dbReference type="ARBA" id="ARBA00049183"/>
    </source>
</evidence>
<feature type="domain" description="3-deoxy-D-manno-octulosonic-acid transferase N-terminal" evidence="10">
    <location>
        <begin position="33"/>
        <end position="207"/>
    </location>
</feature>
<gene>
    <name evidence="11" type="ordered locus">AciPR4_3804</name>
</gene>
<proteinExistence type="inferred from homology"/>
<sequence>MMWLYSLGLSLALVVSAPWWALRMLTSGRYREGLGERLGFVPARLRVQPKVVWLHAVSVGEVLAAGRLIAAIEESGLRVALSTTTAAGQKLAREKYGAERVFYFPLDFAFAVRAYLRALRPCALVLMESELWPRVLVECERAKVSVVVVNGRVSDRSFPRYMKLSRLWKPLLGKVRLILTQSQEDAWRWRMIGSQWVETTGNLKYDVRVEEESALVRALRVALPTEQTRVLVCGSTLEGEESLLLECWRGQDAVMVLAPRHPQRFDAVAKLVESRGLRCIRLSSWRKESAGLPGASLPHPLRDEAAQRMGHETLHGGDVLLLDSIGDLAAMYALGDAAFVGGSLVPMGGHNPLEAAQWGVPVMMGEYYANFRGMVDAMLEEDAVRIVSAEELCAEITRLLWGDDEGVGLRGKEFFESQAGATKRVMERLLPILRAGVKV</sequence>
<organism evidence="11 12">
    <name type="scientific">Terriglobus saanensis (strain ATCC BAA-1853 / DSM 23119 / SP1PR4)</name>
    <dbReference type="NCBI Taxonomy" id="401053"/>
    <lineage>
        <taxon>Bacteria</taxon>
        <taxon>Pseudomonadati</taxon>
        <taxon>Acidobacteriota</taxon>
        <taxon>Terriglobia</taxon>
        <taxon>Terriglobales</taxon>
        <taxon>Acidobacteriaceae</taxon>
        <taxon>Terriglobus</taxon>
    </lineage>
</organism>
<dbReference type="Proteomes" id="UP000006844">
    <property type="component" value="Chromosome"/>
</dbReference>
<comment type="similarity">
    <text evidence="9">Belongs to the glycosyltransferase group 1 family.</text>
</comment>
<reference evidence="11 12" key="1">
    <citation type="journal article" date="2012" name="Stand. Genomic Sci.">
        <title>Complete genome sequence of Terriglobus saanensis type strain SP1PR4(T), an Acidobacteria from tundra soil.</title>
        <authorList>
            <person name="Rawat S.R."/>
            <person name="Mannisto M.K."/>
            <person name="Starovoytov V."/>
            <person name="Goodwin L."/>
            <person name="Nolan M."/>
            <person name="Hauser L."/>
            <person name="Land M."/>
            <person name="Davenport K.W."/>
            <person name="Woyke T."/>
            <person name="Haggblom M.M."/>
        </authorList>
    </citation>
    <scope>NUCLEOTIDE SEQUENCE</scope>
    <source>
        <strain evidence="12">ATCC BAA-1853 / DSM 23119 / SP1PR4</strain>
    </source>
</reference>
<feature type="active site" description="Proton acceptor" evidence="7">
    <location>
        <position position="61"/>
    </location>
</feature>
<evidence type="ECO:0000256" key="5">
    <source>
        <dbReference type="ARBA" id="ARBA00031445"/>
    </source>
</evidence>
<name>E8V1D8_TERSS</name>